<name>A0A6J6TR17_9ZZZZ</name>
<gene>
    <name evidence="2" type="ORF">UFOPK2810_00797</name>
</gene>
<evidence type="ECO:0000256" key="1">
    <source>
        <dbReference type="SAM" id="Phobius"/>
    </source>
</evidence>
<dbReference type="SUPFAM" id="SSF81324">
    <property type="entry name" value="Voltage-gated potassium channels"/>
    <property type="match status" value="1"/>
</dbReference>
<evidence type="ECO:0000313" key="2">
    <source>
        <dbReference type="EMBL" id="CAB4749951.1"/>
    </source>
</evidence>
<protein>
    <submittedName>
        <fullName evidence="2">Unannotated protein</fullName>
    </submittedName>
</protein>
<accession>A0A6J6TR17</accession>
<feature type="transmembrane region" description="Helical" evidence="1">
    <location>
        <begin position="114"/>
        <end position="147"/>
    </location>
</feature>
<reference evidence="2" key="1">
    <citation type="submission" date="2020-05" db="EMBL/GenBank/DDBJ databases">
        <authorList>
            <person name="Chiriac C."/>
            <person name="Salcher M."/>
            <person name="Ghai R."/>
            <person name="Kavagutti S V."/>
        </authorList>
    </citation>
    <scope>NUCLEOTIDE SEQUENCE</scope>
</reference>
<dbReference type="Gene3D" id="1.10.287.70">
    <property type="match status" value="1"/>
</dbReference>
<keyword evidence="1" id="KW-1133">Transmembrane helix</keyword>
<dbReference type="AlphaFoldDB" id="A0A6J6TR17"/>
<keyword evidence="1" id="KW-0812">Transmembrane</keyword>
<proteinExistence type="predicted"/>
<dbReference type="EMBL" id="CAEZYZ010000118">
    <property type="protein sequence ID" value="CAB4749951.1"/>
    <property type="molecule type" value="Genomic_DNA"/>
</dbReference>
<feature type="transmembrane region" description="Helical" evidence="1">
    <location>
        <begin position="69"/>
        <end position="94"/>
    </location>
</feature>
<sequence>MRVVTALLGAALTLLLVADLVNAMLVPRGSFSPIARMTGRMVTGIYRLATRVTSDYRRQHRILATAGPVAVLMQLIVYVASLILTMGMVVYGLSPLDGTTSLYQSGATLTTLGIVAPVTAASAIATFVAAFLGLVAIAVFIGYLLAIYSAYSARESLVSRWSLLAGEPAWAPAVFARASMLGRSPADVLDAERWTDWMCELRTNTTVSPVLRWFRSPSPMRHWTTTMLSVLDTASLRLACGITASRDDDIILVTEGVVTARVLMGQRGDDNLCVEEEVLAALRKGGTTKDAEITEAEWEECFSILSSAGFVDRHLSAEAFSCFQALRSLYAPWVTQVAKQVHATPAPWSGPRAPGIAVMYPRMPASLDEEGRR</sequence>
<organism evidence="2">
    <name type="scientific">freshwater metagenome</name>
    <dbReference type="NCBI Taxonomy" id="449393"/>
    <lineage>
        <taxon>unclassified sequences</taxon>
        <taxon>metagenomes</taxon>
        <taxon>ecological metagenomes</taxon>
    </lineage>
</organism>
<keyword evidence="1" id="KW-0472">Membrane</keyword>